<dbReference type="EMBL" id="FOEI01000004">
    <property type="protein sequence ID" value="SEP97800.1"/>
    <property type="molecule type" value="Genomic_DNA"/>
</dbReference>
<dbReference type="GO" id="GO:0003677">
    <property type="term" value="F:DNA binding"/>
    <property type="evidence" value="ECO:0007669"/>
    <property type="project" value="InterPro"/>
</dbReference>
<dbReference type="STRING" id="1299341.SAMN05444005_104116"/>
<dbReference type="GO" id="GO:0000156">
    <property type="term" value="F:phosphorelay response regulator activity"/>
    <property type="evidence" value="ECO:0007669"/>
    <property type="project" value="InterPro"/>
</dbReference>
<evidence type="ECO:0000313" key="4">
    <source>
        <dbReference type="EMBL" id="SEP97800.1"/>
    </source>
</evidence>
<reference evidence="4 5" key="1">
    <citation type="submission" date="2016-10" db="EMBL/GenBank/DDBJ databases">
        <authorList>
            <person name="de Groot N.N."/>
        </authorList>
    </citation>
    <scope>NUCLEOTIDE SEQUENCE [LARGE SCALE GENOMIC DNA]</scope>
    <source>
        <strain evidence="4 5">DSM 27078</strain>
    </source>
</reference>
<dbReference type="SMART" id="SM00850">
    <property type="entry name" value="LytTR"/>
    <property type="match status" value="1"/>
</dbReference>
<dbReference type="InterPro" id="IPR001789">
    <property type="entry name" value="Sig_transdc_resp-reg_receiver"/>
</dbReference>
<evidence type="ECO:0000259" key="3">
    <source>
        <dbReference type="PROSITE" id="PS50930"/>
    </source>
</evidence>
<evidence type="ECO:0000313" key="5">
    <source>
        <dbReference type="Proteomes" id="UP000198648"/>
    </source>
</evidence>
<dbReference type="InterPro" id="IPR046947">
    <property type="entry name" value="LytR-like"/>
</dbReference>
<evidence type="ECO:0000259" key="2">
    <source>
        <dbReference type="PROSITE" id="PS50110"/>
    </source>
</evidence>
<name>A0A1H9C976_9FLAO</name>
<dbReference type="PROSITE" id="PS50110">
    <property type="entry name" value="RESPONSE_REGULATORY"/>
    <property type="match status" value="1"/>
</dbReference>
<dbReference type="PANTHER" id="PTHR37299:SF1">
    <property type="entry name" value="STAGE 0 SPORULATION PROTEIN A HOMOLOG"/>
    <property type="match status" value="1"/>
</dbReference>
<dbReference type="Pfam" id="PF00072">
    <property type="entry name" value="Response_reg"/>
    <property type="match status" value="1"/>
</dbReference>
<gene>
    <name evidence="4" type="ORF">SAMN05444005_104116</name>
</gene>
<feature type="modified residue" description="4-aspartylphosphate" evidence="1">
    <location>
        <position position="55"/>
    </location>
</feature>
<dbReference type="RefSeq" id="WP_091467765.1">
    <property type="nucleotide sequence ID" value="NZ_FOEI01000004.1"/>
</dbReference>
<dbReference type="PANTHER" id="PTHR37299">
    <property type="entry name" value="TRANSCRIPTIONAL REGULATOR-RELATED"/>
    <property type="match status" value="1"/>
</dbReference>
<feature type="domain" description="Response regulatory" evidence="2">
    <location>
        <begin position="3"/>
        <end position="118"/>
    </location>
</feature>
<keyword evidence="5" id="KW-1185">Reference proteome</keyword>
<keyword evidence="1" id="KW-0597">Phosphoprotein</keyword>
<proteinExistence type="predicted"/>
<dbReference type="PROSITE" id="PS50930">
    <property type="entry name" value="HTH_LYTTR"/>
    <property type="match status" value="1"/>
</dbReference>
<sequence length="251" mass="28732">MIQAIIIDDEKRARVNLTLLLNEYCSDVKIIAECENLPEGVKAIRKNKPDLVFLDIEMPGHSGLELLDFFDENEISFKIIFTTAYQEYAIQAFKFSAVDYLLKPINPTELTEAIIRFSKEKEKSANYALLKENLKQDSFKKIAIPSGNSLVFIETEKIIYLKGEGAYSEIVCINNEKHLVSRNLKNFEEILCLQNQTYFNRIHKSYIVNTNFIKAYNKSDGGSVELTNGVHLPISNEKVASILETIQLIRR</sequence>
<dbReference type="InterPro" id="IPR011006">
    <property type="entry name" value="CheY-like_superfamily"/>
</dbReference>
<protein>
    <submittedName>
        <fullName evidence="4">Two component transcriptional regulator, LytTR family</fullName>
    </submittedName>
</protein>
<dbReference type="SMART" id="SM00448">
    <property type="entry name" value="REC"/>
    <property type="match status" value="1"/>
</dbReference>
<dbReference type="Pfam" id="PF04397">
    <property type="entry name" value="LytTR"/>
    <property type="match status" value="1"/>
</dbReference>
<dbReference type="InterPro" id="IPR007492">
    <property type="entry name" value="LytTR_DNA-bd_dom"/>
</dbReference>
<dbReference type="SUPFAM" id="SSF52172">
    <property type="entry name" value="CheY-like"/>
    <property type="match status" value="1"/>
</dbReference>
<dbReference type="Gene3D" id="3.40.50.2300">
    <property type="match status" value="1"/>
</dbReference>
<evidence type="ECO:0000256" key="1">
    <source>
        <dbReference type="PROSITE-ProRule" id="PRU00169"/>
    </source>
</evidence>
<feature type="domain" description="HTH LytTR-type" evidence="3">
    <location>
        <begin position="142"/>
        <end position="248"/>
    </location>
</feature>
<dbReference type="Gene3D" id="2.40.50.1020">
    <property type="entry name" value="LytTr DNA-binding domain"/>
    <property type="match status" value="1"/>
</dbReference>
<dbReference type="OrthoDB" id="2168082at2"/>
<dbReference type="AlphaFoldDB" id="A0A1H9C976"/>
<dbReference type="Proteomes" id="UP000198648">
    <property type="component" value="Unassembled WGS sequence"/>
</dbReference>
<accession>A0A1H9C976</accession>
<organism evidence="4 5">
    <name type="scientific">Flavobacterium urocaniciphilum</name>
    <dbReference type="NCBI Taxonomy" id="1299341"/>
    <lineage>
        <taxon>Bacteria</taxon>
        <taxon>Pseudomonadati</taxon>
        <taxon>Bacteroidota</taxon>
        <taxon>Flavobacteriia</taxon>
        <taxon>Flavobacteriales</taxon>
        <taxon>Flavobacteriaceae</taxon>
        <taxon>Flavobacterium</taxon>
    </lineage>
</organism>